<organism evidence="3 4">
    <name type="scientific">Mytilus coruscus</name>
    <name type="common">Sea mussel</name>
    <dbReference type="NCBI Taxonomy" id="42192"/>
    <lineage>
        <taxon>Eukaryota</taxon>
        <taxon>Metazoa</taxon>
        <taxon>Spiralia</taxon>
        <taxon>Lophotrochozoa</taxon>
        <taxon>Mollusca</taxon>
        <taxon>Bivalvia</taxon>
        <taxon>Autobranchia</taxon>
        <taxon>Pteriomorphia</taxon>
        <taxon>Mytilida</taxon>
        <taxon>Mytiloidea</taxon>
        <taxon>Mytilidae</taxon>
        <taxon>Mytilinae</taxon>
        <taxon>Mytilus</taxon>
    </lineage>
</organism>
<feature type="region of interest" description="Disordered" evidence="2">
    <location>
        <begin position="77"/>
        <end position="107"/>
    </location>
</feature>
<accession>A0A6J8EBB5</accession>
<evidence type="ECO:0000313" key="4">
    <source>
        <dbReference type="Proteomes" id="UP000507470"/>
    </source>
</evidence>
<protein>
    <submittedName>
        <fullName evidence="3">Uncharacterized protein</fullName>
    </submittedName>
</protein>
<keyword evidence="4" id="KW-1185">Reference proteome</keyword>
<sequence length="213" mass="25191">MNKFQQLHNSHDSFADGDGRLTVASTLSGTFSVNSTYSHATDRFSSLSRLSRASIKLRTTSSFPSILSLYEPIQEGKVYQGDRQKPPFTDRGPHRKKEKLKPKRFAKSKEWGEHLDTRFKTEPVRLSKPNRTIRIEAVAREQMDKYDKYIKELNTKVEKQRDQQRKRDEEFEERLRQLEEEGKKKHKIVKRPKEQFVHDREYVKNLPKSNLSR</sequence>
<name>A0A6J8EBB5_MYTCO</name>
<reference evidence="3 4" key="1">
    <citation type="submission" date="2020-06" db="EMBL/GenBank/DDBJ databases">
        <authorList>
            <person name="Li R."/>
            <person name="Bekaert M."/>
        </authorList>
    </citation>
    <scope>NUCLEOTIDE SEQUENCE [LARGE SCALE GENOMIC DNA]</scope>
    <source>
        <strain evidence="4">wild</strain>
    </source>
</reference>
<feature type="compositionally biased region" description="Basic residues" evidence="2">
    <location>
        <begin position="93"/>
        <end position="106"/>
    </location>
</feature>
<gene>
    <name evidence="3" type="ORF">MCOR_49825</name>
</gene>
<feature type="coiled-coil region" evidence="1">
    <location>
        <begin position="143"/>
        <end position="181"/>
    </location>
</feature>
<evidence type="ECO:0000256" key="1">
    <source>
        <dbReference type="SAM" id="Coils"/>
    </source>
</evidence>
<keyword evidence="1" id="KW-0175">Coiled coil</keyword>
<evidence type="ECO:0000313" key="3">
    <source>
        <dbReference type="EMBL" id="CAC5417306.1"/>
    </source>
</evidence>
<proteinExistence type="predicted"/>
<dbReference type="AlphaFoldDB" id="A0A6J8EBB5"/>
<evidence type="ECO:0000256" key="2">
    <source>
        <dbReference type="SAM" id="MobiDB-lite"/>
    </source>
</evidence>
<dbReference type="OrthoDB" id="6143676at2759"/>
<dbReference type="EMBL" id="CACVKT020008735">
    <property type="protein sequence ID" value="CAC5417306.1"/>
    <property type="molecule type" value="Genomic_DNA"/>
</dbReference>
<dbReference type="Proteomes" id="UP000507470">
    <property type="component" value="Unassembled WGS sequence"/>
</dbReference>